<keyword evidence="2" id="KW-1185">Reference proteome</keyword>
<dbReference type="Proteomes" id="UP000526501">
    <property type="component" value="Unassembled WGS sequence"/>
</dbReference>
<protein>
    <submittedName>
        <fullName evidence="1">Uncharacterized protein</fullName>
    </submittedName>
</protein>
<dbReference type="EMBL" id="JACHVC010000006">
    <property type="protein sequence ID" value="MBC2605708.1"/>
    <property type="molecule type" value="Genomic_DNA"/>
</dbReference>
<evidence type="ECO:0000313" key="1">
    <source>
        <dbReference type="EMBL" id="MBC2605708.1"/>
    </source>
</evidence>
<proteinExistence type="predicted"/>
<evidence type="ECO:0000313" key="2">
    <source>
        <dbReference type="Proteomes" id="UP000526501"/>
    </source>
</evidence>
<reference evidence="1 2" key="1">
    <citation type="submission" date="2020-07" db="EMBL/GenBank/DDBJ databases">
        <authorList>
            <person name="Feng X."/>
        </authorList>
    </citation>
    <scope>NUCLEOTIDE SEQUENCE [LARGE SCALE GENOMIC DNA]</scope>
    <source>
        <strain evidence="1 2">JCM23202</strain>
    </source>
</reference>
<dbReference type="AlphaFoldDB" id="A0A7X1B4X3"/>
<accession>A0A7X1B4X3</accession>
<sequence>MATLGIELSDVGVHGVVIDDDGSTRTIKLGKETERLPAYAYAGSDSGELIFGAEAQELGQVYPRRMNSSFIDELSLLSTDFEGRQSRIAYSQIAYRFLKELVDRVGKEEQNIDRVVLAVPGHYLEQNDLAEQRIGILLGILGDLQVPVVGVVDMAAASLYSEGLWGVAEGERLFHFDLLLHATHITVFNKRYGLERVYFSRQPQSGFQAMQERFSNAMANRFLKQTSFDITEDRRIEQAFHSQTREMLFHLGKVTEASLEVSTREKSRQMTVTRDLAALDLAPYVKVLTQILLRAINDFGDGDGPMQVILSERAAAIQGLKESMIAQGVGIVKQLPAESSAFGAANLGKTWELPDSIEEVRVETGINLDIPQGDESSSTRSRFPIGAIRLIKQGKSLNPTHIVCDGLAYELGNGDFIVGFGESEEFNLVVERDLTPAPAELFRLKFEEDRWFLAESKSTIIESAPANSLKAGDSFEVALPGRRKQLLLIHCIQSVMTGNES</sequence>
<dbReference type="Gene3D" id="3.30.420.40">
    <property type="match status" value="2"/>
</dbReference>
<dbReference type="RefSeq" id="WP_185659575.1">
    <property type="nucleotide sequence ID" value="NZ_CAWPOO010000006.1"/>
</dbReference>
<organism evidence="1 2">
    <name type="scientific">Pelagicoccus albus</name>
    <dbReference type="NCBI Taxonomy" id="415222"/>
    <lineage>
        <taxon>Bacteria</taxon>
        <taxon>Pseudomonadati</taxon>
        <taxon>Verrucomicrobiota</taxon>
        <taxon>Opitutia</taxon>
        <taxon>Puniceicoccales</taxon>
        <taxon>Pelagicoccaceae</taxon>
        <taxon>Pelagicoccus</taxon>
    </lineage>
</organism>
<gene>
    <name evidence="1" type="ORF">H5P27_06595</name>
</gene>
<comment type="caution">
    <text evidence="1">The sequence shown here is derived from an EMBL/GenBank/DDBJ whole genome shotgun (WGS) entry which is preliminary data.</text>
</comment>
<dbReference type="Gene3D" id="3.90.640.10">
    <property type="entry name" value="Actin, Chain A, domain 4"/>
    <property type="match status" value="1"/>
</dbReference>
<name>A0A7X1B4X3_9BACT</name>